<feature type="compositionally biased region" description="Polar residues" evidence="1">
    <location>
        <begin position="1120"/>
        <end position="1131"/>
    </location>
</feature>
<dbReference type="GO" id="GO:0000183">
    <property type="term" value="P:rDNA heterochromatin formation"/>
    <property type="evidence" value="ECO:0007669"/>
    <property type="project" value="TreeGrafter"/>
</dbReference>
<dbReference type="SUPFAM" id="SSF57716">
    <property type="entry name" value="Glucocorticoid receptor-like (DNA-binding domain)"/>
    <property type="match status" value="1"/>
</dbReference>
<protein>
    <recommendedName>
        <fullName evidence="2">Ams2/SPT21 N-terminal domain-containing protein</fullName>
    </recommendedName>
</protein>
<evidence type="ECO:0000313" key="4">
    <source>
        <dbReference type="Proteomes" id="UP000242877"/>
    </source>
</evidence>
<reference evidence="3 4" key="1">
    <citation type="journal article" date="2016" name="Genome Biol. Evol.">
        <title>Divergent and convergent evolution of fungal pathogenicity.</title>
        <authorList>
            <person name="Shang Y."/>
            <person name="Xiao G."/>
            <person name="Zheng P."/>
            <person name="Cen K."/>
            <person name="Zhan S."/>
            <person name="Wang C."/>
        </authorList>
    </citation>
    <scope>NUCLEOTIDE SEQUENCE [LARGE SCALE GENOMIC DNA]</scope>
    <source>
        <strain evidence="3 4">ARSEF 7405</strain>
    </source>
</reference>
<evidence type="ECO:0000256" key="1">
    <source>
        <dbReference type="SAM" id="MobiDB-lite"/>
    </source>
</evidence>
<feature type="compositionally biased region" description="Polar residues" evidence="1">
    <location>
        <begin position="1000"/>
        <end position="1013"/>
    </location>
</feature>
<feature type="compositionally biased region" description="Polar residues" evidence="1">
    <location>
        <begin position="1206"/>
        <end position="1234"/>
    </location>
</feature>
<proteinExistence type="predicted"/>
<dbReference type="InterPro" id="IPR013088">
    <property type="entry name" value="Znf_NHR/GATA"/>
</dbReference>
<accession>A0A167UY12</accession>
<feature type="compositionally biased region" description="Low complexity" evidence="1">
    <location>
        <begin position="1183"/>
        <end position="1197"/>
    </location>
</feature>
<feature type="compositionally biased region" description="Low complexity" evidence="1">
    <location>
        <begin position="285"/>
        <end position="326"/>
    </location>
</feature>
<dbReference type="OrthoDB" id="3199820at2759"/>
<dbReference type="GO" id="GO:0043565">
    <property type="term" value="F:sequence-specific DNA binding"/>
    <property type="evidence" value="ECO:0007669"/>
    <property type="project" value="InterPro"/>
</dbReference>
<gene>
    <name evidence="3" type="ORF">AAP_06225</name>
</gene>
<feature type="compositionally biased region" description="Basic and acidic residues" evidence="1">
    <location>
        <begin position="956"/>
        <end position="970"/>
    </location>
</feature>
<feature type="compositionally biased region" description="Pro residues" evidence="1">
    <location>
        <begin position="701"/>
        <end position="713"/>
    </location>
</feature>
<name>A0A167UY12_9EURO</name>
<keyword evidence="4" id="KW-1185">Reference proteome</keyword>
<dbReference type="InterPro" id="IPR000679">
    <property type="entry name" value="Znf_GATA"/>
</dbReference>
<sequence>MTQNQDGISIRQMRLLYTFDSESKTNCLARWPHLLDIQTAYLDQDTQVGVIELRTCIQAIVSASPELVARISNDYTIYAYDYSEYETPLVGQGMLSWILAASSTTPDAPAHQSKTIVTGRVCKNVGPFSRGAQETLEVRLKLVPVPTSLQTEYNTSMAKYRDTANALCSEFDIERWASFVQQNGSGNGNGSVNGAAGDQSQRQVQTNYHQSAAITDGYASERERCSSPSARSGIEHFQAMLTECATPRDLGNMSQVSEGFRAGSPALSVNTQGTPRMRPSSPATSLARPASRAQQSQQLPPAALPSSAQQSQYQQPYQQQQSLQLQTPPPPPQSQQPLQLLFPQQQQQQQQQHQQSSGKRNRGSRVNSRANSISHNVQAPQFLNAGTGNCTSGYDSSDEAPETSAPKRAKLTKPERPNLNIEKQRTSLLKAASNAASVRIHRPRPTKPGMDGQVITTGEDHIRPPTPVPKGPINPRNYGNNRRSGATRLRRQSSLASSMFAGTITNDDAASSSEDCRENGPPETPLNIPSSPPVFENVYPQTSSPGLPPLPDYDSGFMSGGVDGAMSDDCGGNQQQLNNAAVQQQGQVFKSSRLNETYNPQQGKFVHILPAAPSAVPTSDAVEPQTAPAVAPLPTTTAPVTSTITTQQPIVQQPLQQSNTQPQLQPAPTQIIQQYPLPAQSQQGDGSRPSSRASYRHRPIAPAPPLGSQPPSCPTTDPVASPTFHVRTPLTASQKYDFPVQVPATSLAEASRIKSGAKRTKQVKNRLNQCIKEGSMPPYCQNCGAIETPTWRRAWYKVIEGNEDTAKQIQNDAGALFWEPVDKDDDGQMTSFKQFKKSLAPKDTKFTQLCLCNPCGLYLYKMEKMRPENMWNRSAQKDKRKKNKTRPPLRALPLANGIATVAPPLPALKPLAPSPESSPTRSVDADRTEEQMTAVTETAETDGDKNIEENGVGDGGDEKNTTQEQQEQRSTEQATNTESSTSTEATNTTPSTESARVNEGGNNNGSPKQFQSPTKKRASSEQPPSSAEKRARMNQDSAREALRKAIQASPARNFTASKEKAKLPQQDDQDLTPKPVCRNLFPAATASSNTTTPKALGSSSGNVVRDGSEQQQQQQQQQQDTCDQSTAQLGQTDDKENDYPNLVERIDDFFNNPSTAALDLALPVTPTKSQPFTGAEQQDRNQESNQQSQEQQQHQQQGNPPATDLPTDNISPRNLLTPFKNNGTSSVWNSTPPSGTLPDTDGLLLDDPLNSNIDDIFSQVSSLPASGAPDCNAFPDWENWIASLDATSNGEASVTNPFDTDFNFLDHAAVDDVFKSLGMNDLSNVDPMNINENSALFDDFLTLSNVSSADLTGTGGFEKGVLTDIGDPSLNAILGCTTTGEGVGAAITTTASATDGSVVPADTTTAVHVEGTSAESAAAAAAGSIPATAAQ</sequence>
<feature type="compositionally biased region" description="Polar residues" evidence="1">
    <location>
        <begin position="678"/>
        <end position="693"/>
    </location>
</feature>
<feature type="region of interest" description="Disordered" evidence="1">
    <location>
        <begin position="182"/>
        <end position="229"/>
    </location>
</feature>
<dbReference type="EMBL" id="AZGZ01000048">
    <property type="protein sequence ID" value="KZZ86755.1"/>
    <property type="molecule type" value="Genomic_DNA"/>
</dbReference>
<dbReference type="GO" id="GO:0008270">
    <property type="term" value="F:zinc ion binding"/>
    <property type="evidence" value="ECO:0007669"/>
    <property type="project" value="InterPro"/>
</dbReference>
<feature type="compositionally biased region" description="Low complexity" evidence="1">
    <location>
        <begin position="908"/>
        <end position="919"/>
    </location>
</feature>
<dbReference type="GO" id="GO:0030466">
    <property type="term" value="P:silent mating-type cassette heterochromatin formation"/>
    <property type="evidence" value="ECO:0007669"/>
    <property type="project" value="TreeGrafter"/>
</dbReference>
<feature type="compositionally biased region" description="Low complexity" evidence="1">
    <location>
        <begin position="1110"/>
        <end position="1119"/>
    </location>
</feature>
<feature type="compositionally biased region" description="Polar residues" evidence="1">
    <location>
        <begin position="198"/>
        <end position="213"/>
    </location>
</feature>
<dbReference type="PANTHER" id="PTHR39147">
    <property type="entry name" value="PROTEIN SPT21"/>
    <property type="match status" value="1"/>
</dbReference>
<feature type="domain" description="Ams2/SPT21 N-terminal" evidence="2">
    <location>
        <begin position="11"/>
        <end position="145"/>
    </location>
</feature>
<feature type="region of interest" description="Disordered" evidence="1">
    <location>
        <begin position="432"/>
        <end position="534"/>
    </location>
</feature>
<evidence type="ECO:0000259" key="2">
    <source>
        <dbReference type="Pfam" id="PF25823"/>
    </source>
</evidence>
<feature type="region of interest" description="Disordered" evidence="1">
    <location>
        <begin position="616"/>
        <end position="635"/>
    </location>
</feature>
<feature type="compositionally biased region" description="Polar residues" evidence="1">
    <location>
        <begin position="503"/>
        <end position="513"/>
    </location>
</feature>
<feature type="region of interest" description="Disordered" evidence="1">
    <location>
        <begin position="1165"/>
        <end position="1243"/>
    </location>
</feature>
<dbReference type="CDD" id="cd00202">
    <property type="entry name" value="ZnF_GATA"/>
    <property type="match status" value="1"/>
</dbReference>
<evidence type="ECO:0000313" key="3">
    <source>
        <dbReference type="EMBL" id="KZZ86755.1"/>
    </source>
</evidence>
<feature type="compositionally biased region" description="Basic residues" evidence="1">
    <location>
        <begin position="878"/>
        <end position="887"/>
    </location>
</feature>
<feature type="compositionally biased region" description="Low complexity" evidence="1">
    <location>
        <begin position="626"/>
        <end position="635"/>
    </location>
</feature>
<dbReference type="PANTHER" id="PTHR39147:SF1">
    <property type="entry name" value="PROTEIN SPT21"/>
    <property type="match status" value="1"/>
</dbReference>
<comment type="caution">
    <text evidence="3">The sequence shown here is derived from an EMBL/GenBank/DDBJ whole genome shotgun (WGS) entry which is preliminary data.</text>
</comment>
<dbReference type="Pfam" id="PF25823">
    <property type="entry name" value="Ams2-SPT21_N"/>
    <property type="match status" value="1"/>
</dbReference>
<dbReference type="InterPro" id="IPR042403">
    <property type="entry name" value="Spt21/Ams2"/>
</dbReference>
<organism evidence="3 4">
    <name type="scientific">Ascosphaera apis ARSEF 7405</name>
    <dbReference type="NCBI Taxonomy" id="392613"/>
    <lineage>
        <taxon>Eukaryota</taxon>
        <taxon>Fungi</taxon>
        <taxon>Dikarya</taxon>
        <taxon>Ascomycota</taxon>
        <taxon>Pezizomycotina</taxon>
        <taxon>Eurotiomycetes</taxon>
        <taxon>Eurotiomycetidae</taxon>
        <taxon>Onygenales</taxon>
        <taxon>Ascosphaeraceae</taxon>
        <taxon>Ascosphaera</taxon>
    </lineage>
</organism>
<feature type="compositionally biased region" description="Polar residues" evidence="1">
    <location>
        <begin position="1166"/>
        <end position="1176"/>
    </location>
</feature>
<feature type="compositionally biased region" description="Polar residues" evidence="1">
    <location>
        <begin position="364"/>
        <end position="395"/>
    </location>
</feature>
<dbReference type="GO" id="GO:0006357">
    <property type="term" value="P:regulation of transcription by RNA polymerase II"/>
    <property type="evidence" value="ECO:0007669"/>
    <property type="project" value="TreeGrafter"/>
</dbReference>
<feature type="compositionally biased region" description="Low complexity" evidence="1">
    <location>
        <begin position="335"/>
        <end position="357"/>
    </location>
</feature>
<dbReference type="InterPro" id="IPR057725">
    <property type="entry name" value="Ams2-SPT21_N"/>
</dbReference>
<dbReference type="Proteomes" id="UP000242877">
    <property type="component" value="Unassembled WGS sequence"/>
</dbReference>
<feature type="region of interest" description="Disordered" evidence="1">
    <location>
        <begin position="678"/>
        <end position="722"/>
    </location>
</feature>
<dbReference type="VEuPathDB" id="FungiDB:AAP_06225"/>
<feature type="region of interest" description="Disordered" evidence="1">
    <location>
        <begin position="263"/>
        <end position="416"/>
    </location>
</feature>
<feature type="compositionally biased region" description="Low complexity" evidence="1">
    <location>
        <begin position="1082"/>
        <end position="1095"/>
    </location>
</feature>
<feature type="compositionally biased region" description="Low complexity" evidence="1">
    <location>
        <begin position="971"/>
        <end position="995"/>
    </location>
</feature>
<feature type="region of interest" description="Disordered" evidence="1">
    <location>
        <begin position="870"/>
        <end position="1139"/>
    </location>
</feature>
<dbReference type="Gene3D" id="3.30.50.10">
    <property type="entry name" value="Erythroid Transcription Factor GATA-1, subunit A"/>
    <property type="match status" value="1"/>
</dbReference>
<feature type="compositionally biased region" description="Basic and acidic residues" evidence="1">
    <location>
        <begin position="1027"/>
        <end position="1043"/>
    </location>
</feature>